<dbReference type="Gene3D" id="2.60.120.200">
    <property type="match status" value="1"/>
</dbReference>
<dbReference type="EMBL" id="SMFL01000011">
    <property type="protein sequence ID" value="TDE11639.1"/>
    <property type="molecule type" value="Genomic_DNA"/>
</dbReference>
<evidence type="ECO:0000259" key="13">
    <source>
        <dbReference type="Pfam" id="PF02868"/>
    </source>
</evidence>
<proteinExistence type="inferred from homology"/>
<reference evidence="17 18" key="1">
    <citation type="submission" date="2019-03" db="EMBL/GenBank/DDBJ databases">
        <title>Dyadobacter AR-3-6 sp. nov., isolated from arctic soil.</title>
        <authorList>
            <person name="Chaudhary D.K."/>
        </authorList>
    </citation>
    <scope>NUCLEOTIDE SEQUENCE [LARGE SCALE GENOMIC DNA]</scope>
    <source>
        <strain evidence="17 18">AR-3-6</strain>
    </source>
</reference>
<dbReference type="PANTHER" id="PTHR33794:SF1">
    <property type="entry name" value="BACILLOLYSIN"/>
    <property type="match status" value="1"/>
</dbReference>
<dbReference type="SUPFAM" id="SSF141072">
    <property type="entry name" value="CalX-like"/>
    <property type="match status" value="1"/>
</dbReference>
<evidence type="ECO:0000259" key="14">
    <source>
        <dbReference type="Pfam" id="PF03160"/>
    </source>
</evidence>
<keyword evidence="3" id="KW-0479">Metal-binding</keyword>
<feature type="domain" description="FTP" evidence="15">
    <location>
        <begin position="89"/>
        <end position="138"/>
    </location>
</feature>
<keyword evidence="4 11" id="KW-0732">Signal</keyword>
<feature type="domain" description="Secretion system C-terminal sorting" evidence="16">
    <location>
        <begin position="1332"/>
        <end position="1397"/>
    </location>
</feature>
<gene>
    <name evidence="17" type="ORF">E0F88_24755</name>
</gene>
<evidence type="ECO:0000256" key="2">
    <source>
        <dbReference type="ARBA" id="ARBA00022670"/>
    </source>
</evidence>
<dbReference type="RefSeq" id="WP_131960972.1">
    <property type="nucleotide sequence ID" value="NZ_SMFL01000011.1"/>
</dbReference>
<dbReference type="InterPro" id="IPR023612">
    <property type="entry name" value="Peptidase_M4"/>
</dbReference>
<keyword evidence="6" id="KW-0378">Hydrolase</keyword>
<dbReference type="CDD" id="cd09597">
    <property type="entry name" value="M4_TLP"/>
    <property type="match status" value="1"/>
</dbReference>
<dbReference type="InterPro" id="IPR027268">
    <property type="entry name" value="Peptidase_M4/M1_CTD_sf"/>
</dbReference>
<dbReference type="InterPro" id="IPR038081">
    <property type="entry name" value="CalX-like_sf"/>
</dbReference>
<dbReference type="NCBIfam" id="TIGR04183">
    <property type="entry name" value="Por_Secre_tail"/>
    <property type="match status" value="1"/>
</dbReference>
<evidence type="ECO:0000313" key="18">
    <source>
        <dbReference type="Proteomes" id="UP000294850"/>
    </source>
</evidence>
<dbReference type="PANTHER" id="PTHR33794">
    <property type="entry name" value="BACILLOLYSIN"/>
    <property type="match status" value="1"/>
</dbReference>
<keyword evidence="7" id="KW-0862">Zinc</keyword>
<accession>A0A4R5DD16</accession>
<evidence type="ECO:0000256" key="4">
    <source>
        <dbReference type="ARBA" id="ARBA00022729"/>
    </source>
</evidence>
<dbReference type="Pfam" id="PF02868">
    <property type="entry name" value="Peptidase_M4_C"/>
    <property type="match status" value="1"/>
</dbReference>
<keyword evidence="2" id="KW-0645">Protease</keyword>
<evidence type="ECO:0000256" key="11">
    <source>
        <dbReference type="SAM" id="SignalP"/>
    </source>
</evidence>
<comment type="caution">
    <text evidence="17">The sequence shown here is derived from an EMBL/GenBank/DDBJ whole genome shotgun (WGS) entry which is preliminary data.</text>
</comment>
<dbReference type="Pfam" id="PF07504">
    <property type="entry name" value="FTP"/>
    <property type="match status" value="1"/>
</dbReference>
<dbReference type="InterPro" id="IPR011096">
    <property type="entry name" value="FTP_domain"/>
</dbReference>
<dbReference type="GO" id="GO:0004222">
    <property type="term" value="F:metalloendopeptidase activity"/>
    <property type="evidence" value="ECO:0007669"/>
    <property type="project" value="InterPro"/>
</dbReference>
<keyword evidence="18" id="KW-1185">Reference proteome</keyword>
<comment type="similarity">
    <text evidence="1">Belongs to the peptidase M4 family.</text>
</comment>
<dbReference type="Gene3D" id="3.10.450.490">
    <property type="match status" value="1"/>
</dbReference>
<evidence type="ECO:0000256" key="5">
    <source>
        <dbReference type="ARBA" id="ARBA00022737"/>
    </source>
</evidence>
<dbReference type="Pfam" id="PF18962">
    <property type="entry name" value="Por_Secre_tail"/>
    <property type="match status" value="1"/>
</dbReference>
<dbReference type="SUPFAM" id="SSF55486">
    <property type="entry name" value="Metalloproteases ('zincins'), catalytic domain"/>
    <property type="match status" value="1"/>
</dbReference>
<evidence type="ECO:0000259" key="16">
    <source>
        <dbReference type="Pfam" id="PF18962"/>
    </source>
</evidence>
<dbReference type="InterPro" id="IPR001570">
    <property type="entry name" value="Peptidase_M4_C_domain"/>
</dbReference>
<dbReference type="Gene3D" id="3.10.170.10">
    <property type="match status" value="1"/>
</dbReference>
<feature type="chain" id="PRO_5020327002" evidence="11">
    <location>
        <begin position="21"/>
        <end position="1407"/>
    </location>
</feature>
<feature type="signal peptide" evidence="11">
    <location>
        <begin position="1"/>
        <end position="20"/>
    </location>
</feature>
<evidence type="ECO:0000256" key="3">
    <source>
        <dbReference type="ARBA" id="ARBA00022723"/>
    </source>
</evidence>
<evidence type="ECO:0000313" key="17">
    <source>
        <dbReference type="EMBL" id="TDE11639.1"/>
    </source>
</evidence>
<name>A0A4R5DD16_9BACT</name>
<dbReference type="Gene3D" id="1.10.390.10">
    <property type="entry name" value="Neutral Protease Domain 2"/>
    <property type="match status" value="1"/>
</dbReference>
<evidence type="ECO:0000259" key="15">
    <source>
        <dbReference type="Pfam" id="PF07504"/>
    </source>
</evidence>
<evidence type="ECO:0000256" key="7">
    <source>
        <dbReference type="ARBA" id="ARBA00022833"/>
    </source>
</evidence>
<dbReference type="OrthoDB" id="291295at2"/>
<evidence type="ECO:0000256" key="1">
    <source>
        <dbReference type="ARBA" id="ARBA00009388"/>
    </source>
</evidence>
<dbReference type="Proteomes" id="UP000294850">
    <property type="component" value="Unassembled WGS sequence"/>
</dbReference>
<dbReference type="GO" id="GO:0016020">
    <property type="term" value="C:membrane"/>
    <property type="evidence" value="ECO:0007669"/>
    <property type="project" value="InterPro"/>
</dbReference>
<dbReference type="Pfam" id="PF01447">
    <property type="entry name" value="Peptidase_M4"/>
    <property type="match status" value="1"/>
</dbReference>
<evidence type="ECO:0000256" key="10">
    <source>
        <dbReference type="PIRSR" id="PIRSR623612-1"/>
    </source>
</evidence>
<keyword evidence="8" id="KW-0106">Calcium</keyword>
<dbReference type="InterPro" id="IPR013856">
    <property type="entry name" value="Peptidase_M4_domain"/>
</dbReference>
<feature type="domain" description="Calx-beta" evidence="14">
    <location>
        <begin position="799"/>
        <end position="895"/>
    </location>
</feature>
<evidence type="ECO:0000256" key="9">
    <source>
        <dbReference type="ARBA" id="ARBA00023049"/>
    </source>
</evidence>
<feature type="domain" description="Peptidase M4" evidence="12">
    <location>
        <begin position="265"/>
        <end position="341"/>
    </location>
</feature>
<evidence type="ECO:0000256" key="8">
    <source>
        <dbReference type="ARBA" id="ARBA00022837"/>
    </source>
</evidence>
<dbReference type="GO" id="GO:0046872">
    <property type="term" value="F:metal ion binding"/>
    <property type="evidence" value="ECO:0007669"/>
    <property type="project" value="UniProtKB-KW"/>
</dbReference>
<keyword evidence="5" id="KW-0677">Repeat</keyword>
<feature type="active site" evidence="10">
    <location>
        <position position="334"/>
    </location>
</feature>
<dbReference type="Pfam" id="PF03160">
    <property type="entry name" value="Calx-beta"/>
    <property type="match status" value="1"/>
</dbReference>
<dbReference type="GO" id="GO:0007154">
    <property type="term" value="P:cell communication"/>
    <property type="evidence" value="ECO:0007669"/>
    <property type="project" value="InterPro"/>
</dbReference>
<dbReference type="InterPro" id="IPR026444">
    <property type="entry name" value="Secre_tail"/>
</dbReference>
<organism evidence="17 18">
    <name type="scientific">Dyadobacter psychrotolerans</name>
    <dbReference type="NCBI Taxonomy" id="2541721"/>
    <lineage>
        <taxon>Bacteria</taxon>
        <taxon>Pseudomonadati</taxon>
        <taxon>Bacteroidota</taxon>
        <taxon>Cytophagia</taxon>
        <taxon>Cytophagales</taxon>
        <taxon>Spirosomataceae</taxon>
        <taxon>Dyadobacter</taxon>
    </lineage>
</organism>
<keyword evidence="9" id="KW-0482">Metalloprotease</keyword>
<protein>
    <submittedName>
        <fullName evidence="17">T9SS type A sorting domain-containing protein</fullName>
    </submittedName>
</protein>
<dbReference type="InterPro" id="IPR003644">
    <property type="entry name" value="Calx_beta"/>
</dbReference>
<dbReference type="InterPro" id="IPR050728">
    <property type="entry name" value="Zinc_Metalloprotease_M4"/>
</dbReference>
<feature type="domain" description="Peptidase M4 C-terminal" evidence="13">
    <location>
        <begin position="344"/>
        <end position="493"/>
    </location>
</feature>
<sequence length="1407" mass="152152">MKCTLQFILGFILCAFTAVAQDAVKNEVNSFTAKTGAVATIGKATNSVNFIRFPAANAIKLSGSAGEDKALLFVKQNTGLFKAKWDKEAYQVKESRKDNYGLEHVALQQYVEGVPVFDGVLKFHFNRSADLSSMNGNFISVPKLKTVASISPEEAASAAIKYVTGQKFGQFAAPLKVNKNTLYIFQKGLAQGYQGRVHLVYEVEVANDLDVREYLYVDAHSKELVEQFTGMHSIDRKVYETSISGVNLKWQESNGTSGAAFNALDVWQKSEVVSAGHIYNLMKNTFGHNSYDNAGATMITINNNPDINCPNATWNGRTANYCTGTASDDVVAHEWAHAYTEYTSGLIYAWQAGALNEAYSDIWGETVDQLNNYMDESESADARTGCGSSARWKLGEKTTAFGGALRDMWDPNCEGDPGKVSDPQYWCSAVDNGGVHINSGILNHAYALLVDGGTYNGQKITGLGLTKAAHIFWRAQSHYMTSTTDFASQADILEASLLDLVGVNLPALSTSESAAGLSGETITTADAEQLAKVIAAVELRLPNACGFPKLLADVPTICSGALPESAIFYESFENGLSNWTVSSTGSGQNWTARNWVLKSPAPGGRSGNVVFGIDLDAGDCINNFQNGLISIASPVISIPAGSSGPFNMAFDHFVATESGYDGGNIKYRINGGAWILLPASAFTANGYNKILVANSGNPLQGQPGFSGADDGSVGGSWGQSRIDLSKLGLVAGQTIQFQWDFGTDGCGGLEGWYLDDIRVYSCATPSVQFVTTSTTVNEGEATIESPAPNSCLKYVEKTVVVKINKAPSQPVTITFNLSEGTAKQGATADYNLSPSSFVLHAGNLSQEIKVRIYDDAYVEESETFTLTYSLNSSSGGDAYAELFNQSHTFTITDNDKVPTIVGMTLVSEDFEQGMPAGWNVVGGGTYPSAWSVALLPSVSLDPAKPKLLFINSDAAGMVTLDRVVESAPFNTVGMSNINLSFLEYFYVWPSSFAEQGLVDVWDGTAWRNVLTQNQATGTSGSWTSPAQRSISIPAAYANPLMKIRFRYIANYDYWWGIDNVKITAESPKQIQTTVSLIPDDQYLGPNSTVHFYDPASGNLMARINNFSNHDYGCTTVAVDREGVDATNWQGNSLITNKTFKVTPAYNDPAGSYEITLYYRSSELPNFNVSKIKSMGKSSSGIMSATAANLNYSKIQVSEALTAGLAFTSTFNTGFSGFGLSNVTPPEALPVRLIAFEGRNTAEGNMLAWSTSEEVRHDRFEIERSADSKHFTEVGRISGYGNSNELHSYQYLDSKPAGGITYYRLKQIDTDGTFAYSKIISVDGGILEKVIFYPNPVQSLLSIELPDKTLKEVDLKIVNSAGQEILRKENVKTGSGSFIQDIHKLPSGIYHVIISTPNSGYSFSVFKF</sequence>
<evidence type="ECO:0000259" key="12">
    <source>
        <dbReference type="Pfam" id="PF01447"/>
    </source>
</evidence>
<evidence type="ECO:0000256" key="6">
    <source>
        <dbReference type="ARBA" id="ARBA00022801"/>
    </source>
</evidence>
<dbReference type="Gene3D" id="2.60.40.2030">
    <property type="match status" value="1"/>
</dbReference>
<feature type="active site" description="Proton donor" evidence="10">
    <location>
        <position position="436"/>
    </location>
</feature>
<dbReference type="GO" id="GO:0006508">
    <property type="term" value="P:proteolysis"/>
    <property type="evidence" value="ECO:0007669"/>
    <property type="project" value="UniProtKB-KW"/>
</dbReference>
<dbReference type="PRINTS" id="PR00730">
    <property type="entry name" value="THERMOLYSIN"/>
</dbReference>